<dbReference type="VEuPathDB" id="FungiDB:TERG_11939"/>
<name>A0A080WLP6_TRIRC</name>
<sequence>MSLSDLSALRSQSRSFVASSNTTNSAMLQQARHILRYLAGQPEATLTLGKRPERRLEAFVDAGDEATVNSWSPTSSSTLAVQSNSGILVQSN</sequence>
<accession>A0A080WLP6</accession>
<dbReference type="HOGENOM" id="CLU_2414877_0_0_1"/>
<dbReference type="EMBL" id="GG700650">
    <property type="protein sequence ID" value="KFL61055.1"/>
    <property type="molecule type" value="Genomic_DNA"/>
</dbReference>
<dbReference type="Proteomes" id="UP000008864">
    <property type="component" value="Unassembled WGS sequence"/>
</dbReference>
<gene>
    <name evidence="1" type="ORF">TERG_11939</name>
</gene>
<dbReference type="InParanoid" id="A0A080WLP6"/>
<protein>
    <submittedName>
        <fullName evidence="1">Uncharacterized protein</fullName>
    </submittedName>
</protein>
<evidence type="ECO:0000313" key="2">
    <source>
        <dbReference type="Proteomes" id="UP000008864"/>
    </source>
</evidence>
<evidence type="ECO:0000313" key="1">
    <source>
        <dbReference type="EMBL" id="KFL61055.1"/>
    </source>
</evidence>
<dbReference type="GeneID" id="71777275"/>
<dbReference type="AlphaFoldDB" id="A0A080WLP6"/>
<reference evidence="2" key="1">
    <citation type="journal article" date="2012" name="MBio">
        <title>Comparative genome analysis of Trichophyton rubrum and related dermatophytes reveals candidate genes involved in infection.</title>
        <authorList>
            <person name="Martinez D.A."/>
            <person name="Oliver B.G."/>
            <person name="Graeser Y."/>
            <person name="Goldberg J.M."/>
            <person name="Li W."/>
            <person name="Martinez-Rossi N.M."/>
            <person name="Monod M."/>
            <person name="Shelest E."/>
            <person name="Barton R.C."/>
            <person name="Birch E."/>
            <person name="Brakhage A.A."/>
            <person name="Chen Z."/>
            <person name="Gurr S.J."/>
            <person name="Heiman D."/>
            <person name="Heitman J."/>
            <person name="Kosti I."/>
            <person name="Rossi A."/>
            <person name="Saif S."/>
            <person name="Samalova M."/>
            <person name="Saunders C.W."/>
            <person name="Shea T."/>
            <person name="Summerbell R.C."/>
            <person name="Xu J."/>
            <person name="Young S."/>
            <person name="Zeng Q."/>
            <person name="Birren B.W."/>
            <person name="Cuomo C.A."/>
            <person name="White T.C."/>
        </authorList>
    </citation>
    <scope>NUCLEOTIDE SEQUENCE [LARGE SCALE GENOMIC DNA]</scope>
    <source>
        <strain evidence="2">ATCC MYA-4607 / CBS 118892</strain>
    </source>
</reference>
<dbReference type="RefSeq" id="XP_047605818.1">
    <property type="nucleotide sequence ID" value="XM_047750974.1"/>
</dbReference>
<proteinExistence type="predicted"/>
<keyword evidence="2" id="KW-1185">Reference proteome</keyword>
<organism evidence="1 2">
    <name type="scientific">Trichophyton rubrum (strain ATCC MYA-4607 / CBS 118892)</name>
    <name type="common">Athlete's foot fungus</name>
    <dbReference type="NCBI Taxonomy" id="559305"/>
    <lineage>
        <taxon>Eukaryota</taxon>
        <taxon>Fungi</taxon>
        <taxon>Dikarya</taxon>
        <taxon>Ascomycota</taxon>
        <taxon>Pezizomycotina</taxon>
        <taxon>Eurotiomycetes</taxon>
        <taxon>Eurotiomycetidae</taxon>
        <taxon>Onygenales</taxon>
        <taxon>Arthrodermataceae</taxon>
        <taxon>Trichophyton</taxon>
    </lineage>
</organism>